<reference evidence="2 3" key="1">
    <citation type="journal article" date="2014" name="Front. Genet.">
        <title>Genome and metabolic network of "Candidatus Phaeomarinobacter ectocarpi" Ec32, a new candidate genus of Alphaproteobacteria frequently associated with brown algae.</title>
        <authorList>
            <person name="Dittami S.M."/>
            <person name="Barbeyron T."/>
            <person name="Boyen C."/>
            <person name="Cambefort J."/>
            <person name="Collet G."/>
            <person name="Delage L."/>
            <person name="Gobet A."/>
            <person name="Groisillier A."/>
            <person name="Leblanc C."/>
            <person name="Michel G."/>
            <person name="Scornet D."/>
            <person name="Siegel A."/>
            <person name="Tapia J.E."/>
            <person name="Tonon T."/>
        </authorList>
    </citation>
    <scope>NUCLEOTIDE SEQUENCE [LARGE SCALE GENOMIC DNA]</scope>
    <source>
        <strain evidence="2 3">Ec32</strain>
    </source>
</reference>
<accession>X5MD56</accession>
<dbReference type="Proteomes" id="UP000032160">
    <property type="component" value="Chromosome I"/>
</dbReference>
<dbReference type="SUPFAM" id="SSF52821">
    <property type="entry name" value="Rhodanese/Cell cycle control phosphatase"/>
    <property type="match status" value="1"/>
</dbReference>
<dbReference type="EMBL" id="HG966617">
    <property type="protein sequence ID" value="CDO59897.1"/>
    <property type="molecule type" value="Genomic_DNA"/>
</dbReference>
<dbReference type="PANTHER" id="PTHR47377">
    <property type="entry name" value="RHODANESE-LIKE DOMAIN-CONTAINING PROTEIN 4, CHLOROPLASTIC"/>
    <property type="match status" value="1"/>
</dbReference>
<sequence>MGRRAEFGAIGKMSSGYAGDIDVSEAWRLLNEDDRSILIDVRTQAEWNFVGLPDIEATGRPLLTEEWQAFPGGAQNTTFADDVASKLKAAGVPKDAPILCLCRSGQRSASAAAALTAQGFSSCFNVAGGFEGGLDGNGHRGTTGGWKAAGLPWRQG</sequence>
<evidence type="ECO:0000313" key="2">
    <source>
        <dbReference type="EMBL" id="CDO59897.1"/>
    </source>
</evidence>
<organism evidence="2 3">
    <name type="scientific">Candidatus Phaeomarinibacter ectocarpi</name>
    <dbReference type="NCBI Taxonomy" id="1458461"/>
    <lineage>
        <taxon>Bacteria</taxon>
        <taxon>Pseudomonadati</taxon>
        <taxon>Pseudomonadota</taxon>
        <taxon>Alphaproteobacteria</taxon>
        <taxon>Hyphomicrobiales</taxon>
        <taxon>Parvibaculaceae</taxon>
        <taxon>Candidatus Phaeomarinibacter</taxon>
    </lineage>
</organism>
<dbReference type="KEGG" id="pect:BN1012_Phect1683"/>
<dbReference type="InterPro" id="IPR044240">
    <property type="entry name" value="STR4-like"/>
</dbReference>
<dbReference type="PROSITE" id="PS50206">
    <property type="entry name" value="RHODANESE_3"/>
    <property type="match status" value="1"/>
</dbReference>
<dbReference type="HOGENOM" id="CLU_089574_10_1_5"/>
<protein>
    <submittedName>
        <fullName evidence="2">Rhodanese-related sulfurtransferase</fullName>
    </submittedName>
</protein>
<dbReference type="SMART" id="SM00450">
    <property type="entry name" value="RHOD"/>
    <property type="match status" value="1"/>
</dbReference>
<evidence type="ECO:0000313" key="3">
    <source>
        <dbReference type="Proteomes" id="UP000032160"/>
    </source>
</evidence>
<gene>
    <name evidence="2" type="ORF">BN1012_Phect1683</name>
</gene>
<proteinExistence type="predicted"/>
<keyword evidence="3" id="KW-1185">Reference proteome</keyword>
<dbReference type="Pfam" id="PF00581">
    <property type="entry name" value="Rhodanese"/>
    <property type="match status" value="1"/>
</dbReference>
<dbReference type="InterPro" id="IPR001763">
    <property type="entry name" value="Rhodanese-like_dom"/>
</dbReference>
<dbReference type="AlphaFoldDB" id="X5MD56"/>
<keyword evidence="2" id="KW-0808">Transferase</keyword>
<dbReference type="PANTHER" id="PTHR47377:SF1">
    <property type="entry name" value="RHODANESE-LIKE DOMAIN-CONTAINING PROTEIN 4, CHLOROPLASTIC"/>
    <property type="match status" value="1"/>
</dbReference>
<feature type="domain" description="Rhodanese" evidence="1">
    <location>
        <begin position="32"/>
        <end position="142"/>
    </location>
</feature>
<name>X5MD56_9HYPH</name>
<dbReference type="GO" id="GO:0016740">
    <property type="term" value="F:transferase activity"/>
    <property type="evidence" value="ECO:0007669"/>
    <property type="project" value="UniProtKB-KW"/>
</dbReference>
<dbReference type="InterPro" id="IPR036873">
    <property type="entry name" value="Rhodanese-like_dom_sf"/>
</dbReference>
<evidence type="ECO:0000259" key="1">
    <source>
        <dbReference type="PROSITE" id="PS50206"/>
    </source>
</evidence>
<dbReference type="Gene3D" id="3.40.250.10">
    <property type="entry name" value="Rhodanese-like domain"/>
    <property type="match status" value="1"/>
</dbReference>
<dbReference type="STRING" id="1458461.BN1012_Phect1683"/>